<keyword evidence="4" id="KW-1185">Reference proteome</keyword>
<evidence type="ECO:0000313" key="4">
    <source>
        <dbReference type="Proteomes" id="UP001235064"/>
    </source>
</evidence>
<feature type="compositionally biased region" description="Basic residues" evidence="1">
    <location>
        <begin position="45"/>
        <end position="55"/>
    </location>
</feature>
<accession>A0ABT7MZV3</accession>
<dbReference type="InterPro" id="IPR023346">
    <property type="entry name" value="Lysozyme-like_dom_sf"/>
</dbReference>
<keyword evidence="2" id="KW-0732">Signal</keyword>
<proteinExistence type="predicted"/>
<protein>
    <submittedName>
        <fullName evidence="3">Lytic transglycosylase domain-containing protein</fullName>
    </submittedName>
</protein>
<dbReference type="SUPFAM" id="SSF53955">
    <property type="entry name" value="Lysozyme-like"/>
    <property type="match status" value="1"/>
</dbReference>
<evidence type="ECO:0000256" key="1">
    <source>
        <dbReference type="SAM" id="MobiDB-lite"/>
    </source>
</evidence>
<feature type="signal peptide" evidence="2">
    <location>
        <begin position="1"/>
        <end position="23"/>
    </location>
</feature>
<dbReference type="EMBL" id="JASXSZ010000003">
    <property type="protein sequence ID" value="MDL9979951.1"/>
    <property type="molecule type" value="Genomic_DNA"/>
</dbReference>
<feature type="chain" id="PRO_5046783627" evidence="2">
    <location>
        <begin position="24"/>
        <end position="252"/>
    </location>
</feature>
<dbReference type="RefSeq" id="WP_286288886.1">
    <property type="nucleotide sequence ID" value="NZ_JASXSZ010000003.1"/>
</dbReference>
<feature type="compositionally biased region" description="Polar residues" evidence="1">
    <location>
        <begin position="23"/>
        <end position="32"/>
    </location>
</feature>
<gene>
    <name evidence="3" type="ORF">QSV35_11470</name>
</gene>
<reference evidence="3 4" key="1">
    <citation type="submission" date="2023-06" db="EMBL/GenBank/DDBJ databases">
        <title>Microbacterium sp. nov., isolated from a waste landfill.</title>
        <authorList>
            <person name="Wen W."/>
        </authorList>
    </citation>
    <scope>NUCLEOTIDE SEQUENCE [LARGE SCALE GENOMIC DNA]</scope>
    <source>
        <strain evidence="3 4">ASV49</strain>
    </source>
</reference>
<sequence>MMRHAAAAAAAAAAAQAPAPVTSAPTLPTVASTPRRVATAPAKPASKRHGTARWSRRRGVTTAFAGIAALGFAAAYIGPLGAAFTPHAEAAVTPVTLYTSTIRDAQTFVAADGAGQAADLQRDTYTVYVPPKPKPSPNAQAAAAWKAPFVVPNPGSAQAIAYDMVKARGWGDDQFACLVALWNRESGWRVNAYNSSGAYGIPQALPGSKMGAYGADWQTNPATQIQWGLGYISGRYGTPCGAWGHSQSTGWY</sequence>
<name>A0ABT7MZV3_9MICO</name>
<evidence type="ECO:0000313" key="3">
    <source>
        <dbReference type="EMBL" id="MDL9979951.1"/>
    </source>
</evidence>
<organism evidence="3 4">
    <name type="scientific">Microbacterium candidum</name>
    <dbReference type="NCBI Taxonomy" id="3041922"/>
    <lineage>
        <taxon>Bacteria</taxon>
        <taxon>Bacillati</taxon>
        <taxon>Actinomycetota</taxon>
        <taxon>Actinomycetes</taxon>
        <taxon>Micrococcales</taxon>
        <taxon>Microbacteriaceae</taxon>
        <taxon>Microbacterium</taxon>
    </lineage>
</organism>
<evidence type="ECO:0000256" key="2">
    <source>
        <dbReference type="SAM" id="SignalP"/>
    </source>
</evidence>
<dbReference type="Proteomes" id="UP001235064">
    <property type="component" value="Unassembled WGS sequence"/>
</dbReference>
<feature type="region of interest" description="Disordered" evidence="1">
    <location>
        <begin position="22"/>
        <end position="55"/>
    </location>
</feature>
<comment type="caution">
    <text evidence="3">The sequence shown here is derived from an EMBL/GenBank/DDBJ whole genome shotgun (WGS) entry which is preliminary data.</text>
</comment>
<dbReference type="Gene3D" id="1.10.530.10">
    <property type="match status" value="1"/>
</dbReference>